<reference evidence="1 2" key="1">
    <citation type="submission" date="2014-04" db="EMBL/GenBank/DDBJ databases">
        <authorList>
            <consortium name="DOE Joint Genome Institute"/>
            <person name="Kuo A."/>
            <person name="Kohler A."/>
            <person name="Costa M.D."/>
            <person name="Nagy L.G."/>
            <person name="Floudas D."/>
            <person name="Copeland A."/>
            <person name="Barry K.W."/>
            <person name="Cichocki N."/>
            <person name="Veneault-Fourrey C."/>
            <person name="LaButti K."/>
            <person name="Lindquist E.A."/>
            <person name="Lipzen A."/>
            <person name="Lundell T."/>
            <person name="Morin E."/>
            <person name="Murat C."/>
            <person name="Sun H."/>
            <person name="Tunlid A."/>
            <person name="Henrissat B."/>
            <person name="Grigoriev I.V."/>
            <person name="Hibbett D.S."/>
            <person name="Martin F."/>
            <person name="Nordberg H.P."/>
            <person name="Cantor M.N."/>
            <person name="Hua S.X."/>
        </authorList>
    </citation>
    <scope>NUCLEOTIDE SEQUENCE [LARGE SCALE GENOMIC DNA]</scope>
    <source>
        <strain evidence="1 2">441</strain>
    </source>
</reference>
<organism evidence="1 2">
    <name type="scientific">Pisolithus microcarpus 441</name>
    <dbReference type="NCBI Taxonomy" id="765257"/>
    <lineage>
        <taxon>Eukaryota</taxon>
        <taxon>Fungi</taxon>
        <taxon>Dikarya</taxon>
        <taxon>Basidiomycota</taxon>
        <taxon>Agaricomycotina</taxon>
        <taxon>Agaricomycetes</taxon>
        <taxon>Agaricomycetidae</taxon>
        <taxon>Boletales</taxon>
        <taxon>Sclerodermatineae</taxon>
        <taxon>Pisolithaceae</taxon>
        <taxon>Pisolithus</taxon>
    </lineage>
</organism>
<evidence type="ECO:0000313" key="1">
    <source>
        <dbReference type="EMBL" id="KIK30614.1"/>
    </source>
</evidence>
<gene>
    <name evidence="1" type="ORF">PISMIDRAFT_670685</name>
</gene>
<protein>
    <submittedName>
        <fullName evidence="1">Uncharacterized protein</fullName>
    </submittedName>
</protein>
<sequence length="71" mass="7207">MVPSITNIITPTAIPGAGATIPSLVTEMTVDSTEPTPLAPVLGSLVPAIRGAMSTSTAGRWTILEGLFIDS</sequence>
<accession>A0A0C9ZX34</accession>
<proteinExistence type="predicted"/>
<dbReference type="HOGENOM" id="CLU_2747053_0_0_1"/>
<dbReference type="Proteomes" id="UP000054018">
    <property type="component" value="Unassembled WGS sequence"/>
</dbReference>
<dbReference type="AlphaFoldDB" id="A0A0C9ZX34"/>
<name>A0A0C9ZX34_9AGAM</name>
<feature type="non-terminal residue" evidence="1">
    <location>
        <position position="71"/>
    </location>
</feature>
<dbReference type="EMBL" id="KN833686">
    <property type="protein sequence ID" value="KIK30614.1"/>
    <property type="molecule type" value="Genomic_DNA"/>
</dbReference>
<keyword evidence="2" id="KW-1185">Reference proteome</keyword>
<reference evidence="2" key="2">
    <citation type="submission" date="2015-01" db="EMBL/GenBank/DDBJ databases">
        <title>Evolutionary Origins and Diversification of the Mycorrhizal Mutualists.</title>
        <authorList>
            <consortium name="DOE Joint Genome Institute"/>
            <consortium name="Mycorrhizal Genomics Consortium"/>
            <person name="Kohler A."/>
            <person name="Kuo A."/>
            <person name="Nagy L.G."/>
            <person name="Floudas D."/>
            <person name="Copeland A."/>
            <person name="Barry K.W."/>
            <person name="Cichocki N."/>
            <person name="Veneault-Fourrey C."/>
            <person name="LaButti K."/>
            <person name="Lindquist E.A."/>
            <person name="Lipzen A."/>
            <person name="Lundell T."/>
            <person name="Morin E."/>
            <person name="Murat C."/>
            <person name="Riley R."/>
            <person name="Ohm R."/>
            <person name="Sun H."/>
            <person name="Tunlid A."/>
            <person name="Henrissat B."/>
            <person name="Grigoriev I.V."/>
            <person name="Hibbett D.S."/>
            <person name="Martin F."/>
        </authorList>
    </citation>
    <scope>NUCLEOTIDE SEQUENCE [LARGE SCALE GENOMIC DNA]</scope>
    <source>
        <strain evidence="2">441</strain>
    </source>
</reference>
<evidence type="ECO:0000313" key="2">
    <source>
        <dbReference type="Proteomes" id="UP000054018"/>
    </source>
</evidence>
<dbReference type="OrthoDB" id="10463946at2759"/>